<reference evidence="3 4" key="1">
    <citation type="journal article" date="2016" name="Nat. Commun.">
        <title>Thousands of microbial genomes shed light on interconnected biogeochemical processes in an aquifer system.</title>
        <authorList>
            <person name="Anantharaman K."/>
            <person name="Brown C.T."/>
            <person name="Hug L.A."/>
            <person name="Sharon I."/>
            <person name="Castelle C.J."/>
            <person name="Probst A.J."/>
            <person name="Thomas B.C."/>
            <person name="Singh A."/>
            <person name="Wilkins M.J."/>
            <person name="Karaoz U."/>
            <person name="Brodie E.L."/>
            <person name="Williams K.H."/>
            <person name="Hubbard S.S."/>
            <person name="Banfield J.F."/>
        </authorList>
    </citation>
    <scope>NUCLEOTIDE SEQUENCE [LARGE SCALE GENOMIC DNA]</scope>
</reference>
<name>A0A1F8F7M4_9BACT</name>
<accession>A0A1F8F7M4</accession>
<proteinExistence type="predicted"/>
<evidence type="ECO:0000313" key="4">
    <source>
        <dbReference type="Proteomes" id="UP000177167"/>
    </source>
</evidence>
<evidence type="ECO:0000259" key="2">
    <source>
        <dbReference type="Pfam" id="PF17479"/>
    </source>
</evidence>
<organism evidence="3 4">
    <name type="scientific">Candidatus Yanofskybacteria bacterium RIFCSPHIGHO2_02_FULL_41_11</name>
    <dbReference type="NCBI Taxonomy" id="1802675"/>
    <lineage>
        <taxon>Bacteria</taxon>
        <taxon>Candidatus Yanofskyibacteriota</taxon>
    </lineage>
</organism>
<comment type="caution">
    <text evidence="3">The sequence shown here is derived from an EMBL/GenBank/DDBJ whole genome shotgun (WGS) entry which is preliminary data.</text>
</comment>
<feature type="domain" description="DUF3048" evidence="1">
    <location>
        <begin position="2"/>
        <end position="62"/>
    </location>
</feature>
<dbReference type="InterPro" id="IPR021416">
    <property type="entry name" value="DUF3048_N"/>
</dbReference>
<feature type="domain" description="DUF3048" evidence="2">
    <location>
        <begin position="93"/>
        <end position="204"/>
    </location>
</feature>
<dbReference type="SUPFAM" id="SSF159774">
    <property type="entry name" value="YerB-like"/>
    <property type="match status" value="1"/>
</dbReference>
<protein>
    <recommendedName>
        <fullName evidence="5">DUF3048 domain-containing protein</fullName>
    </recommendedName>
</protein>
<dbReference type="Proteomes" id="UP000177167">
    <property type="component" value="Unassembled WGS sequence"/>
</dbReference>
<dbReference type="EMBL" id="MGJP01000065">
    <property type="protein sequence ID" value="OGN08279.1"/>
    <property type="molecule type" value="Genomic_DNA"/>
</dbReference>
<dbReference type="AlphaFoldDB" id="A0A1F8F7M4"/>
<gene>
    <name evidence="3" type="ORF">A3J46_06725</name>
</gene>
<sequence length="211" mass="24121">MKAVYAHWGGEHGALTKLNNKILDNIDAMRYETTAFFRKKTIPMPHNGFTDLDLIKKKSEDLSYGLVNEFEGYLSKTEKIEKRNLGNIANSIEVDYKKPFNVSWSFDSENNIYKRNRNGTPEIDKNNSEQVSASVVIVMETKSTFVRDQYIRVSVQGEGTAYIYQGGTVITGKWKKDPAKLDSRLIFYDSEGKEAKLLPGKIWVEITTDQF</sequence>
<dbReference type="InterPro" id="IPR023158">
    <property type="entry name" value="YerB-like_sf"/>
</dbReference>
<dbReference type="Pfam" id="PF11258">
    <property type="entry name" value="DUF3048"/>
    <property type="match status" value="1"/>
</dbReference>
<dbReference type="InterPro" id="IPR035328">
    <property type="entry name" value="DUF3048_C"/>
</dbReference>
<dbReference type="Gene3D" id="3.50.90.10">
    <property type="entry name" value="YerB-like"/>
    <property type="match status" value="1"/>
</dbReference>
<evidence type="ECO:0000313" key="3">
    <source>
        <dbReference type="EMBL" id="OGN08279.1"/>
    </source>
</evidence>
<dbReference type="Pfam" id="PF17479">
    <property type="entry name" value="DUF3048_C"/>
    <property type="match status" value="1"/>
</dbReference>
<evidence type="ECO:0000259" key="1">
    <source>
        <dbReference type="Pfam" id="PF11258"/>
    </source>
</evidence>
<evidence type="ECO:0008006" key="5">
    <source>
        <dbReference type="Google" id="ProtNLM"/>
    </source>
</evidence>